<dbReference type="InterPro" id="IPR050164">
    <property type="entry name" value="Peptidase_C19"/>
</dbReference>
<evidence type="ECO:0000256" key="4">
    <source>
        <dbReference type="ARBA" id="ARBA00012759"/>
    </source>
</evidence>
<dbReference type="SMART" id="SM00061">
    <property type="entry name" value="MATH"/>
    <property type="match status" value="1"/>
</dbReference>
<evidence type="ECO:0000259" key="12">
    <source>
        <dbReference type="PROSITE" id="PS50235"/>
    </source>
</evidence>
<dbReference type="GO" id="GO:0004843">
    <property type="term" value="F:cysteine-type deubiquitinase activity"/>
    <property type="evidence" value="ECO:0007669"/>
    <property type="project" value="UniProtKB-EC"/>
</dbReference>
<dbReference type="InterPro" id="IPR038765">
    <property type="entry name" value="Papain-like_cys_pep_sf"/>
</dbReference>
<comment type="caution">
    <text evidence="13">The sequence shown here is derived from an EMBL/GenBank/DDBJ whole genome shotgun (WGS) entry which is preliminary data.</text>
</comment>
<keyword evidence="14" id="KW-1185">Reference proteome</keyword>
<dbReference type="GO" id="GO:0006508">
    <property type="term" value="P:proteolysis"/>
    <property type="evidence" value="ECO:0007669"/>
    <property type="project" value="UniProtKB-KW"/>
</dbReference>
<comment type="similarity">
    <text evidence="3">Belongs to the peptidase C19 family.</text>
</comment>
<keyword evidence="8" id="KW-0788">Thiol protease</keyword>
<dbReference type="Pfam" id="PF00443">
    <property type="entry name" value="UCH"/>
    <property type="match status" value="1"/>
</dbReference>
<evidence type="ECO:0000259" key="11">
    <source>
        <dbReference type="PROSITE" id="PS50144"/>
    </source>
</evidence>
<dbReference type="GO" id="GO:0140492">
    <property type="term" value="F:metal-dependent deubiquitinase activity"/>
    <property type="evidence" value="ECO:0007669"/>
    <property type="project" value="UniProtKB-ARBA"/>
</dbReference>
<dbReference type="Pfam" id="PF12436">
    <property type="entry name" value="USP7_ICP0_bdg"/>
    <property type="match status" value="1"/>
</dbReference>
<dbReference type="Pfam" id="PF22486">
    <property type="entry name" value="MATH_2"/>
    <property type="match status" value="1"/>
</dbReference>
<dbReference type="InterPro" id="IPR029346">
    <property type="entry name" value="USP_C"/>
</dbReference>
<feature type="domain" description="USP" evidence="12">
    <location>
        <begin position="212"/>
        <end position="537"/>
    </location>
</feature>
<dbReference type="Pfam" id="PF14533">
    <property type="entry name" value="USP7_C2"/>
    <property type="match status" value="1"/>
</dbReference>
<dbReference type="PANTHER" id="PTHR24006">
    <property type="entry name" value="UBIQUITIN CARBOXYL-TERMINAL HYDROLASE"/>
    <property type="match status" value="1"/>
</dbReference>
<dbReference type="SUPFAM" id="SSF54001">
    <property type="entry name" value="Cysteine proteinases"/>
    <property type="match status" value="1"/>
</dbReference>
<evidence type="ECO:0000256" key="6">
    <source>
        <dbReference type="ARBA" id="ARBA00022786"/>
    </source>
</evidence>
<gene>
    <name evidence="13" type="ORF">NA57DRAFT_43709</name>
</gene>
<dbReference type="PROSITE" id="PS50144">
    <property type="entry name" value="MATH"/>
    <property type="match status" value="1"/>
</dbReference>
<evidence type="ECO:0000256" key="9">
    <source>
        <dbReference type="ARBA" id="ARBA00023242"/>
    </source>
</evidence>
<evidence type="ECO:0000256" key="10">
    <source>
        <dbReference type="SAM" id="MobiDB-lite"/>
    </source>
</evidence>
<dbReference type="Gene3D" id="3.10.20.90">
    <property type="entry name" value="Phosphatidylinositol 3-kinase Catalytic Subunit, Chain A, domain 1"/>
    <property type="match status" value="2"/>
</dbReference>
<protein>
    <recommendedName>
        <fullName evidence="4">ubiquitinyl hydrolase 1</fullName>
        <ecNumber evidence="4">3.4.19.12</ecNumber>
    </recommendedName>
</protein>
<dbReference type="InterPro" id="IPR028889">
    <property type="entry name" value="USP"/>
</dbReference>
<feature type="domain" description="MATH" evidence="11">
    <location>
        <begin position="57"/>
        <end position="186"/>
    </location>
</feature>
<evidence type="ECO:0000256" key="5">
    <source>
        <dbReference type="ARBA" id="ARBA00022670"/>
    </source>
</evidence>
<comment type="subcellular location">
    <subcellularLocation>
        <location evidence="2">Nucleus</location>
    </subcellularLocation>
</comment>
<dbReference type="PANTHER" id="PTHR24006:SF644">
    <property type="entry name" value="UBIQUITIN CARBOXYL-TERMINAL HYDROLASE 7"/>
    <property type="match status" value="1"/>
</dbReference>
<dbReference type="InterPro" id="IPR018200">
    <property type="entry name" value="USP_CS"/>
</dbReference>
<dbReference type="EC" id="3.4.19.12" evidence="4"/>
<accession>A0A9P4IBE6</accession>
<evidence type="ECO:0000256" key="7">
    <source>
        <dbReference type="ARBA" id="ARBA00022801"/>
    </source>
</evidence>
<evidence type="ECO:0000313" key="14">
    <source>
        <dbReference type="Proteomes" id="UP000799772"/>
    </source>
</evidence>
<dbReference type="InterPro" id="IPR001394">
    <property type="entry name" value="Peptidase_C19_UCH"/>
</dbReference>
<dbReference type="OrthoDB" id="289038at2759"/>
<reference evidence="13" key="1">
    <citation type="journal article" date="2020" name="Stud. Mycol.">
        <title>101 Dothideomycetes genomes: a test case for predicting lifestyles and emergence of pathogens.</title>
        <authorList>
            <person name="Haridas S."/>
            <person name="Albert R."/>
            <person name="Binder M."/>
            <person name="Bloem J."/>
            <person name="Labutti K."/>
            <person name="Salamov A."/>
            <person name="Andreopoulos B."/>
            <person name="Baker S."/>
            <person name="Barry K."/>
            <person name="Bills G."/>
            <person name="Bluhm B."/>
            <person name="Cannon C."/>
            <person name="Castanera R."/>
            <person name="Culley D."/>
            <person name="Daum C."/>
            <person name="Ezra D."/>
            <person name="Gonzalez J."/>
            <person name="Henrissat B."/>
            <person name="Kuo A."/>
            <person name="Liang C."/>
            <person name="Lipzen A."/>
            <person name="Lutzoni F."/>
            <person name="Magnuson J."/>
            <person name="Mondo S."/>
            <person name="Nolan M."/>
            <person name="Ohm R."/>
            <person name="Pangilinan J."/>
            <person name="Park H.-J."/>
            <person name="Ramirez L."/>
            <person name="Alfaro M."/>
            <person name="Sun H."/>
            <person name="Tritt A."/>
            <person name="Yoshinaga Y."/>
            <person name="Zwiers L.-H."/>
            <person name="Turgeon B."/>
            <person name="Goodwin S."/>
            <person name="Spatafora J."/>
            <person name="Crous P."/>
            <person name="Grigoriev I."/>
        </authorList>
    </citation>
    <scope>NUCLEOTIDE SEQUENCE</scope>
    <source>
        <strain evidence="13">CBS 133067</strain>
    </source>
</reference>
<dbReference type="FunFam" id="2.60.210.10:FF:000011">
    <property type="entry name" value="Ubiquitin carboxyl-terminal hydrolase 7"/>
    <property type="match status" value="1"/>
</dbReference>
<evidence type="ECO:0000256" key="3">
    <source>
        <dbReference type="ARBA" id="ARBA00009085"/>
    </source>
</evidence>
<dbReference type="PROSITE" id="PS50235">
    <property type="entry name" value="USP_3"/>
    <property type="match status" value="1"/>
</dbReference>
<sequence length="1131" mass="131379">MDIAMEPDFDEKQDVAIISPDESMDDAESEERIRADDFEAIKKAHMPEIPDVEVEVEATHTWHIENWRNSPRREHGPVFHCGGDPWRVLFFPYGNNVDAASFYLEHGWEDKPAEDWYACVQFMLMLWNPNDPTIYLTHTAQHRFTGDEGDWGFTRFAELRRLFAASWDDRGRPMVEDNRVNMTAFVRKMKDPTGVLWHSFVNYDSKKATGMVGLKNQGATCYLNSLLQSLYFTNQFRKSIYQIPTEHDQDYRTNTAYALQRLFYQLQTSDTAVPTHELTTAFGWDSKQIFEQQDVQELSRILMEKMEEKMKGTEAENSLAKMFVGKMKTYISCINVDYESSRIEDFWDLQLNVSGNKNLDDSFKDYIQVETMEGDNKYFAEGYGLQDAKKGVIFESFPQVLHLQLKRFEYDFQRDTMMKINDRYEFPEVWDASPYLAEGADRSQSWIYHLHGVLVHSGDLNAGHYYAFLKPNKEGEFYKFDDDRVTRSTKREALDDNFGGEYTNLTNGTRTEQRNPYTRTWSTKKSMNAYMLVYIRESALDNIFLQEKDVEPPAYLARKFAEERDLLEKRRKEREEAHLYMEALVANTNNFISFQGFDIIPWKVDSAVPAAPKRYRVLKATTIADFVKQIASDFGMEPAATRAWVIVNRQNGTARPDQPMKIPEMTLDQIWQSVASKMHELRLWLEEAKDKDEEGRPVFGDSKCELTQVQGDRPVLLFLKHFDPESQSLVGVGYFYAAFFDKVQDLSPSILKLMNWPAGTNFRMYEEIKQNMIEPMKPKQTLQASEIQEGDIITVQKSMSEKEEKAFAAAGKITDTQQFYDNMLNRIRVRFSPKNLPETEETTFDLVLSKKMTYAQFSQAVGDRLEVDPTHLRFSPVNMATGRAKAPIRHTTMNTLGQILAPTYNAYAQSNTQRNDALYYEILEVSLSELEMRKNVRVYWLTEGISKEEQVDILIPKNGCMEDLVEPLARKVNLAEDLKPRIRFYEAHGNKVYKYVGMEYAVASLNEFVALYAEIVPEEEDEAGENDRVISVYQFDKEPSKAHGIPFPFLMKDGEIFKDTKERLSKRTGIKGKQFEKIKFAVVQRSTYSKPEYLTDEDILSEKMTSRDDHLGMDHVNRKSNWNRGDSIFIR</sequence>
<dbReference type="AlphaFoldDB" id="A0A9P4IBE6"/>
<dbReference type="FunFam" id="3.90.70.10:FF:000005">
    <property type="entry name" value="Ubiquitin carboxyl-terminal hydrolase 7"/>
    <property type="match status" value="1"/>
</dbReference>
<dbReference type="EMBL" id="ML978130">
    <property type="protein sequence ID" value="KAF2095809.1"/>
    <property type="molecule type" value="Genomic_DNA"/>
</dbReference>
<dbReference type="PROSITE" id="PS00972">
    <property type="entry name" value="USP_1"/>
    <property type="match status" value="1"/>
</dbReference>
<comment type="catalytic activity">
    <reaction evidence="1">
        <text>Thiol-dependent hydrolysis of ester, thioester, amide, peptide and isopeptide bonds formed by the C-terminal Gly of ubiquitin (a 76-residue protein attached to proteins as an intracellular targeting signal).</text>
        <dbReference type="EC" id="3.4.19.12"/>
    </reaction>
</comment>
<keyword evidence="9" id="KW-0539">Nucleus</keyword>
<keyword evidence="7" id="KW-0378">Hydrolase</keyword>
<dbReference type="InterPro" id="IPR008974">
    <property type="entry name" value="TRAF-like"/>
</dbReference>
<feature type="compositionally biased region" description="Polar residues" evidence="10">
    <location>
        <begin position="503"/>
        <end position="515"/>
    </location>
</feature>
<dbReference type="InterPro" id="IPR024729">
    <property type="entry name" value="USP7_ICP0-binding_dom"/>
</dbReference>
<dbReference type="PROSITE" id="PS00973">
    <property type="entry name" value="USP_2"/>
    <property type="match status" value="1"/>
</dbReference>
<evidence type="ECO:0000256" key="1">
    <source>
        <dbReference type="ARBA" id="ARBA00000707"/>
    </source>
</evidence>
<dbReference type="SUPFAM" id="SSF49599">
    <property type="entry name" value="TRAF domain-like"/>
    <property type="match status" value="1"/>
</dbReference>
<dbReference type="GO" id="GO:0005634">
    <property type="term" value="C:nucleus"/>
    <property type="evidence" value="ECO:0007669"/>
    <property type="project" value="UniProtKB-SubCell"/>
</dbReference>
<dbReference type="Proteomes" id="UP000799772">
    <property type="component" value="Unassembled WGS sequence"/>
</dbReference>
<name>A0A9P4IBE6_9PEZI</name>
<keyword evidence="6" id="KW-0833">Ubl conjugation pathway</keyword>
<dbReference type="Gene3D" id="2.60.210.10">
    <property type="entry name" value="Apoptosis, Tumor Necrosis Factor Receptor Associated Protein 2, Chain A"/>
    <property type="match status" value="1"/>
</dbReference>
<dbReference type="GO" id="GO:0005829">
    <property type="term" value="C:cytosol"/>
    <property type="evidence" value="ECO:0007669"/>
    <property type="project" value="TreeGrafter"/>
</dbReference>
<dbReference type="GO" id="GO:0016579">
    <property type="term" value="P:protein deubiquitination"/>
    <property type="evidence" value="ECO:0007669"/>
    <property type="project" value="InterPro"/>
</dbReference>
<evidence type="ECO:0000313" key="13">
    <source>
        <dbReference type="EMBL" id="KAF2095809.1"/>
    </source>
</evidence>
<dbReference type="CDD" id="cd02659">
    <property type="entry name" value="peptidase_C19C"/>
    <property type="match status" value="1"/>
</dbReference>
<dbReference type="Gene3D" id="3.90.70.10">
    <property type="entry name" value="Cysteine proteinases"/>
    <property type="match status" value="1"/>
</dbReference>
<keyword evidence="5" id="KW-0645">Protease</keyword>
<dbReference type="GO" id="GO:0004175">
    <property type="term" value="F:endopeptidase activity"/>
    <property type="evidence" value="ECO:0007669"/>
    <property type="project" value="UniProtKB-ARBA"/>
</dbReference>
<evidence type="ECO:0000256" key="2">
    <source>
        <dbReference type="ARBA" id="ARBA00004123"/>
    </source>
</evidence>
<dbReference type="InterPro" id="IPR002083">
    <property type="entry name" value="MATH/TRAF_dom"/>
</dbReference>
<feature type="region of interest" description="Disordered" evidence="10">
    <location>
        <begin position="496"/>
        <end position="515"/>
    </location>
</feature>
<proteinExistence type="inferred from homology"/>
<evidence type="ECO:0000256" key="8">
    <source>
        <dbReference type="ARBA" id="ARBA00022807"/>
    </source>
</evidence>
<organism evidence="13 14">
    <name type="scientific">Rhizodiscina lignyota</name>
    <dbReference type="NCBI Taxonomy" id="1504668"/>
    <lineage>
        <taxon>Eukaryota</taxon>
        <taxon>Fungi</taxon>
        <taxon>Dikarya</taxon>
        <taxon>Ascomycota</taxon>
        <taxon>Pezizomycotina</taxon>
        <taxon>Dothideomycetes</taxon>
        <taxon>Pleosporomycetidae</taxon>
        <taxon>Aulographales</taxon>
        <taxon>Rhizodiscinaceae</taxon>
        <taxon>Rhizodiscina</taxon>
    </lineage>
</organism>
<dbReference type="GO" id="GO:0031647">
    <property type="term" value="P:regulation of protein stability"/>
    <property type="evidence" value="ECO:0007669"/>
    <property type="project" value="TreeGrafter"/>
</dbReference>